<evidence type="ECO:0000256" key="1">
    <source>
        <dbReference type="ARBA" id="ARBA00022670"/>
    </source>
</evidence>
<dbReference type="FunFam" id="3.30.2010.10:FF:000003">
    <property type="entry name" value="CAAX prenyl protease"/>
    <property type="match status" value="1"/>
</dbReference>
<dbReference type="InterPro" id="IPR027057">
    <property type="entry name" value="CAXX_Prtase_1"/>
</dbReference>
<dbReference type="AlphaFoldDB" id="A0AAV4RC44"/>
<feature type="binding site" evidence="8">
    <location>
        <position position="364"/>
    </location>
    <ligand>
        <name>Zn(2+)</name>
        <dbReference type="ChEBI" id="CHEBI:29105"/>
        <note>catalytic</note>
    </ligand>
</feature>
<proteinExistence type="inferred from homology"/>
<keyword evidence="2 8" id="KW-0479">Metal-binding</keyword>
<feature type="transmembrane region" description="Helical" evidence="9">
    <location>
        <begin position="122"/>
        <end position="140"/>
    </location>
</feature>
<dbReference type="Pfam" id="PF16491">
    <property type="entry name" value="Peptidase_M48_N"/>
    <property type="match status" value="2"/>
</dbReference>
<comment type="similarity">
    <text evidence="9">Belongs to the peptidase M48A family.</text>
</comment>
<sequence length="498" mass="57568">MMQEWIEQFSQSLLGVPIVRDLLLMPAWTPVQILNAIIAFTWAVYVWETYLSFRQYKIFKTTPSIPPELAGVIDQVTFNKSRLYNLDKSKFSLLSSLYDQLFKLVLIVIIYKISTYTSTFKIHARLAVLVFGGIPALWSLSGRCTGYFGYGREHEITQTVMFGLLAALITTFIDLPWNLYSTFVIEERHGFNKETIGFFFKDRLKKFIVMQAIALPILAIIVYIVKIGGDYFFIILWVFCVVLSLVLMTVYADYIAPMFDKFTPLPEGDLRSRIEYLAKSIDFPLKKLYVVEGSKRSAHSNAYFYGFYKNKRIVLFDTLIEDYTPLNKDNGDKPKEENKDEKNLQKMGCNHDEILAVLAHELGHWKLNHVLKNLIIAQVNMFLCFSVFALLFKNSTLYAAFGFFDQRPVVIGLVVIFQYVFSPYNEVLSFLMTVLSRRFEFQADAFAKLLNKAADLRSALIKLNRDNLGFPVHDWLYSAWHHSHPPLLQRIHALGKLD</sequence>
<comment type="function">
    <text evidence="9">Proteolytically removes the C-terminal three residues of farnesylated proteins.</text>
</comment>
<dbReference type="InterPro" id="IPR032456">
    <property type="entry name" value="Peptidase_M48_N"/>
</dbReference>
<dbReference type="CDD" id="cd07343">
    <property type="entry name" value="M48A_Zmpste24p_like"/>
    <property type="match status" value="1"/>
</dbReference>
<dbReference type="GO" id="GO:0046872">
    <property type="term" value="F:metal ion binding"/>
    <property type="evidence" value="ECO:0007669"/>
    <property type="project" value="UniProtKB-UniRule"/>
</dbReference>
<keyword evidence="13" id="KW-1185">Reference proteome</keyword>
<feature type="active site" evidence="7">
    <location>
        <position position="361"/>
    </location>
</feature>
<feature type="transmembrane region" description="Helical" evidence="9">
    <location>
        <begin position="160"/>
        <end position="180"/>
    </location>
</feature>
<evidence type="ECO:0000256" key="5">
    <source>
        <dbReference type="ARBA" id="ARBA00023049"/>
    </source>
</evidence>
<keyword evidence="4 8" id="KW-0862">Zinc</keyword>
<evidence type="ECO:0000256" key="2">
    <source>
        <dbReference type="ARBA" id="ARBA00022723"/>
    </source>
</evidence>
<name>A0AAV4RC44_CAEEX</name>
<feature type="transmembrane region" description="Helical" evidence="9">
    <location>
        <begin position="21"/>
        <end position="47"/>
    </location>
</feature>
<accession>A0AAV4RC44</accession>
<dbReference type="GO" id="GO:0071586">
    <property type="term" value="P:CAAX-box protein processing"/>
    <property type="evidence" value="ECO:0007669"/>
    <property type="project" value="UniProtKB-UniRule"/>
</dbReference>
<keyword evidence="5 9" id="KW-0482">Metalloprotease</keyword>
<evidence type="ECO:0000256" key="9">
    <source>
        <dbReference type="RuleBase" id="RU366005"/>
    </source>
</evidence>
<feature type="transmembrane region" description="Helical" evidence="9">
    <location>
        <begin position="231"/>
        <end position="252"/>
    </location>
</feature>
<keyword evidence="1 9" id="KW-0645">Protease</keyword>
<feature type="domain" description="CAAX prenyl protease 1 N-terminal" evidence="11">
    <location>
        <begin position="55"/>
        <end position="108"/>
    </location>
</feature>
<evidence type="ECO:0000313" key="13">
    <source>
        <dbReference type="Proteomes" id="UP001054945"/>
    </source>
</evidence>
<dbReference type="EC" id="3.4.24.84" evidence="9"/>
<feature type="domain" description="Peptidase M48" evidence="10">
    <location>
        <begin position="265"/>
        <end position="496"/>
    </location>
</feature>
<dbReference type="PANTHER" id="PTHR10120">
    <property type="entry name" value="CAAX PRENYL PROTEASE 1"/>
    <property type="match status" value="1"/>
</dbReference>
<dbReference type="Pfam" id="PF01435">
    <property type="entry name" value="Peptidase_M48"/>
    <property type="match status" value="1"/>
</dbReference>
<evidence type="ECO:0000256" key="4">
    <source>
        <dbReference type="ARBA" id="ARBA00022833"/>
    </source>
</evidence>
<dbReference type="GO" id="GO:0005789">
    <property type="term" value="C:endoplasmic reticulum membrane"/>
    <property type="evidence" value="ECO:0007669"/>
    <property type="project" value="UniProtKB-SubCell"/>
</dbReference>
<feature type="domain" description="CAAX prenyl protease 1 N-terminal" evidence="11">
    <location>
        <begin position="112"/>
        <end position="261"/>
    </location>
</feature>
<evidence type="ECO:0000256" key="6">
    <source>
        <dbReference type="ARBA" id="ARBA00044456"/>
    </source>
</evidence>
<dbReference type="Gene3D" id="3.30.2010.10">
    <property type="entry name" value="Metalloproteases ('zincins'), catalytic domain"/>
    <property type="match status" value="1"/>
</dbReference>
<feature type="active site" description="Proton donor" evidence="7">
    <location>
        <position position="444"/>
    </location>
</feature>
<keyword evidence="9" id="KW-0256">Endoplasmic reticulum</keyword>
<feature type="binding site" evidence="8">
    <location>
        <position position="360"/>
    </location>
    <ligand>
        <name>Zn(2+)</name>
        <dbReference type="ChEBI" id="CHEBI:29105"/>
        <note>catalytic</note>
    </ligand>
</feature>
<comment type="cofactor">
    <cofactor evidence="8 9">
        <name>Zn(2+)</name>
        <dbReference type="ChEBI" id="CHEBI:29105"/>
    </cofactor>
    <text evidence="8 9">Binds 1 zinc ion per subunit.</text>
</comment>
<feature type="binding site" evidence="8">
    <location>
        <position position="440"/>
    </location>
    <ligand>
        <name>Zn(2+)</name>
        <dbReference type="ChEBI" id="CHEBI:29105"/>
        <note>catalytic</note>
    </ligand>
</feature>
<evidence type="ECO:0000256" key="8">
    <source>
        <dbReference type="PIRSR" id="PIRSR627057-2"/>
    </source>
</evidence>
<organism evidence="12 13">
    <name type="scientific">Caerostris extrusa</name>
    <name type="common">Bark spider</name>
    <name type="synonym">Caerostris bankana</name>
    <dbReference type="NCBI Taxonomy" id="172846"/>
    <lineage>
        <taxon>Eukaryota</taxon>
        <taxon>Metazoa</taxon>
        <taxon>Ecdysozoa</taxon>
        <taxon>Arthropoda</taxon>
        <taxon>Chelicerata</taxon>
        <taxon>Arachnida</taxon>
        <taxon>Araneae</taxon>
        <taxon>Araneomorphae</taxon>
        <taxon>Entelegynae</taxon>
        <taxon>Araneoidea</taxon>
        <taxon>Araneidae</taxon>
        <taxon>Caerostris</taxon>
    </lineage>
</organism>
<feature type="transmembrane region" description="Helical" evidence="9">
    <location>
        <begin position="207"/>
        <end position="225"/>
    </location>
</feature>
<protein>
    <recommendedName>
        <fullName evidence="9">CAAX prenyl protease</fullName>
        <ecNumber evidence="9">3.4.24.84</ecNumber>
    </recommendedName>
</protein>
<evidence type="ECO:0000256" key="3">
    <source>
        <dbReference type="ARBA" id="ARBA00022801"/>
    </source>
</evidence>
<keyword evidence="9" id="KW-0812">Transmembrane</keyword>
<keyword evidence="3 9" id="KW-0378">Hydrolase</keyword>
<reference evidence="12 13" key="1">
    <citation type="submission" date="2021-06" db="EMBL/GenBank/DDBJ databases">
        <title>Caerostris extrusa draft genome.</title>
        <authorList>
            <person name="Kono N."/>
            <person name="Arakawa K."/>
        </authorList>
    </citation>
    <scope>NUCLEOTIDE SEQUENCE [LARGE SCALE GENOMIC DNA]</scope>
</reference>
<keyword evidence="9" id="KW-0472">Membrane</keyword>
<keyword evidence="9" id="KW-1133">Transmembrane helix</keyword>
<feature type="transmembrane region" description="Helical" evidence="9">
    <location>
        <begin position="398"/>
        <end position="421"/>
    </location>
</feature>
<dbReference type="EMBL" id="BPLR01007532">
    <property type="protein sequence ID" value="GIY17682.1"/>
    <property type="molecule type" value="Genomic_DNA"/>
</dbReference>
<comment type="caution">
    <text evidence="12">The sequence shown here is derived from an EMBL/GenBank/DDBJ whole genome shotgun (WGS) entry which is preliminary data.</text>
</comment>
<evidence type="ECO:0000259" key="10">
    <source>
        <dbReference type="Pfam" id="PF01435"/>
    </source>
</evidence>
<evidence type="ECO:0000259" key="11">
    <source>
        <dbReference type="Pfam" id="PF16491"/>
    </source>
</evidence>
<evidence type="ECO:0000256" key="7">
    <source>
        <dbReference type="PIRSR" id="PIRSR627057-1"/>
    </source>
</evidence>
<dbReference type="InterPro" id="IPR001915">
    <property type="entry name" value="Peptidase_M48"/>
</dbReference>
<evidence type="ECO:0000313" key="12">
    <source>
        <dbReference type="EMBL" id="GIY17682.1"/>
    </source>
</evidence>
<gene>
    <name evidence="12" type="primary">ZMPSTE24</name>
    <name evidence="12" type="ORF">CEXT_99621</name>
</gene>
<comment type="catalytic activity">
    <reaction evidence="6 9">
        <text>Hydrolyzes the peptide bond -P2-(S-farnesyl or geranylgeranyl)C-P1'-P2'-P3'-COOH where P1' and P2' are amino acids with aliphatic side chains and P3' is any C-terminal residue.</text>
        <dbReference type="EC" id="3.4.24.84"/>
    </reaction>
</comment>
<comment type="subcellular location">
    <subcellularLocation>
        <location evidence="9">Endoplasmic reticulum membrane</location>
        <topology evidence="9">Multi-pass membrane protein</topology>
    </subcellularLocation>
</comment>
<dbReference type="Proteomes" id="UP001054945">
    <property type="component" value="Unassembled WGS sequence"/>
</dbReference>
<dbReference type="GO" id="GO:0004222">
    <property type="term" value="F:metalloendopeptidase activity"/>
    <property type="evidence" value="ECO:0007669"/>
    <property type="project" value="UniProtKB-UniRule"/>
</dbReference>